<dbReference type="Gene3D" id="2.60.40.3340">
    <property type="entry name" value="Domain of unknown function DUF4426"/>
    <property type="match status" value="1"/>
</dbReference>
<protein>
    <submittedName>
        <fullName evidence="3">DUF4426 domain-containing protein</fullName>
    </submittedName>
</protein>
<dbReference type="Pfam" id="PF14467">
    <property type="entry name" value="DUF4426"/>
    <property type="match status" value="1"/>
</dbReference>
<dbReference type="RefSeq" id="WP_077411363.1">
    <property type="nucleotide sequence ID" value="NZ_JBHRTS010000003.1"/>
</dbReference>
<organism evidence="3 4">
    <name type="scientific">Marinicella sediminis</name>
    <dbReference type="NCBI Taxonomy" id="1792834"/>
    <lineage>
        <taxon>Bacteria</taxon>
        <taxon>Pseudomonadati</taxon>
        <taxon>Pseudomonadota</taxon>
        <taxon>Gammaproteobacteria</taxon>
        <taxon>Lysobacterales</taxon>
        <taxon>Marinicellaceae</taxon>
        <taxon>Marinicella</taxon>
    </lineage>
</organism>
<keyword evidence="1" id="KW-0732">Signal</keyword>
<gene>
    <name evidence="3" type="ORF">ACFODZ_06280</name>
</gene>
<evidence type="ECO:0000313" key="3">
    <source>
        <dbReference type="EMBL" id="MFC3193841.1"/>
    </source>
</evidence>
<evidence type="ECO:0000256" key="1">
    <source>
        <dbReference type="SAM" id="SignalP"/>
    </source>
</evidence>
<dbReference type="EMBL" id="JBHRTS010000003">
    <property type="protein sequence ID" value="MFC3193841.1"/>
    <property type="molecule type" value="Genomic_DNA"/>
</dbReference>
<sequence>MKTLTTTIMTCLLMFAQTGWAEQKVKAGHYELHYNTFPSTFLAKEIANTYQIVRSKNRGIISVSVLNTRNTPATAVEANVDIQANNLLNQNKEIKLFKIVEENEAVYYLGTFALNNQEDVNFNITAKPIADEDIELNVKFSREFFTD</sequence>
<feature type="chain" id="PRO_5046477036" evidence="1">
    <location>
        <begin position="22"/>
        <end position="147"/>
    </location>
</feature>
<accession>A0ABV7JB04</accession>
<name>A0ABV7JB04_9GAMM</name>
<comment type="caution">
    <text evidence="3">The sequence shown here is derived from an EMBL/GenBank/DDBJ whole genome shotgun (WGS) entry which is preliminary data.</text>
</comment>
<dbReference type="Proteomes" id="UP001595533">
    <property type="component" value="Unassembled WGS sequence"/>
</dbReference>
<feature type="signal peptide" evidence="1">
    <location>
        <begin position="1"/>
        <end position="21"/>
    </location>
</feature>
<dbReference type="InterPro" id="IPR025218">
    <property type="entry name" value="DUF4426"/>
</dbReference>
<keyword evidence="4" id="KW-1185">Reference proteome</keyword>
<evidence type="ECO:0000259" key="2">
    <source>
        <dbReference type="Pfam" id="PF14467"/>
    </source>
</evidence>
<feature type="domain" description="DUF4426" evidence="2">
    <location>
        <begin position="26"/>
        <end position="147"/>
    </location>
</feature>
<proteinExistence type="predicted"/>
<reference evidence="4" key="1">
    <citation type="journal article" date="2019" name="Int. J. Syst. Evol. Microbiol.">
        <title>The Global Catalogue of Microorganisms (GCM) 10K type strain sequencing project: providing services to taxonomists for standard genome sequencing and annotation.</title>
        <authorList>
            <consortium name="The Broad Institute Genomics Platform"/>
            <consortium name="The Broad Institute Genome Sequencing Center for Infectious Disease"/>
            <person name="Wu L."/>
            <person name="Ma J."/>
        </authorList>
    </citation>
    <scope>NUCLEOTIDE SEQUENCE [LARGE SCALE GENOMIC DNA]</scope>
    <source>
        <strain evidence="4">KCTC 42953</strain>
    </source>
</reference>
<evidence type="ECO:0000313" key="4">
    <source>
        <dbReference type="Proteomes" id="UP001595533"/>
    </source>
</evidence>